<gene>
    <name evidence="13" type="ORF">AUP43_11165</name>
</gene>
<evidence type="ECO:0008006" key="15">
    <source>
        <dbReference type="Google" id="ProtNLM"/>
    </source>
</evidence>
<dbReference type="Gene3D" id="6.10.340.10">
    <property type="match status" value="1"/>
</dbReference>
<keyword evidence="6 10" id="KW-0472">Membrane</keyword>
<keyword evidence="3" id="KW-0145">Chemotaxis</keyword>
<reference evidence="13 14" key="1">
    <citation type="submission" date="2015-12" db="EMBL/GenBank/DDBJ databases">
        <title>Genome sequence of Oceanibaculum pacificum MCCC 1A02656.</title>
        <authorList>
            <person name="Lu L."/>
            <person name="Lai Q."/>
            <person name="Shao Z."/>
            <person name="Qian P."/>
        </authorList>
    </citation>
    <scope>NUCLEOTIDE SEQUENCE [LARGE SCALE GENOMIC DNA]</scope>
    <source>
        <strain evidence="13 14">MCCC 1A02656</strain>
    </source>
</reference>
<dbReference type="OrthoDB" id="2489132at2"/>
<evidence type="ECO:0000256" key="3">
    <source>
        <dbReference type="ARBA" id="ARBA00022500"/>
    </source>
</evidence>
<dbReference type="Pfam" id="PF00015">
    <property type="entry name" value="MCPsignal"/>
    <property type="match status" value="1"/>
</dbReference>
<keyword evidence="14" id="KW-1185">Reference proteome</keyword>
<dbReference type="PANTHER" id="PTHR32089">
    <property type="entry name" value="METHYL-ACCEPTING CHEMOTAXIS PROTEIN MCPB"/>
    <property type="match status" value="1"/>
</dbReference>
<dbReference type="PROSITE" id="PS50111">
    <property type="entry name" value="CHEMOTAXIS_TRANSDUC_2"/>
    <property type="match status" value="1"/>
</dbReference>
<dbReference type="Pfam" id="PF02743">
    <property type="entry name" value="dCache_1"/>
    <property type="match status" value="1"/>
</dbReference>
<dbReference type="InterPro" id="IPR004089">
    <property type="entry name" value="MCPsignal_dom"/>
</dbReference>
<sequence>MVLFQAEKISVRPLLIVAALLAGLAPSILITLGSGVAIRDLIGSQSLETKQILAQSLARQYESFLNEHLHGLEQAATSLGKAPQFGPEAAQTQLDTFTSVFKSFANAASVTDAQGQTIATAAKEANALSINYADRQWFQRARDERKAIADRSVIASRRTGDLIVVLAAPVLSPSGAFLGAISAGLDLRILQQAAENLRYGRSGTAQVASMAGTAIVHNDKELVSRQFDFSREEIWAAMGNRKTGRVESYIGFGDKERFAGFDTVDQTGWRIWVSENRDDIEKDVWESYGAVGWSVGIALIVVALLAALLARFIAKPVETLTDTADDIAKGDLTKRAELAGPKEMVALAGAVNAMAANLQEKIETEQRSRRSIQSVVQEFGALAAKVTEGDLTGSARIPDDPELSALGHGINMMIRSLSELVDEIKEASTRLASASTEILAATSQQVAATQEESTAVKQTATTVAEVRQTAELVSSRAQSMAALVKKASEVSAEGRRSVDESIASSELSKSSMESLAQRILDLSDHVQSVAEINMTVKDLAEQSNLLAVNAEIEAAKAGEAGKGFAVVATEVKVLADQCKEATAQVRGILKDIQRATQAAMLSAEKGVRAAENSVAIANRSGDAIRMLTQNVTEGSDAAQQILASTQQQSIGMDQITDAMENIQRSTEQTVAATSQVEASARELTSLSSRLTELVTSVNSGESGRLRGRK</sequence>
<evidence type="ECO:0000259" key="12">
    <source>
        <dbReference type="PROSITE" id="PS50885"/>
    </source>
</evidence>
<evidence type="ECO:0000256" key="1">
    <source>
        <dbReference type="ARBA" id="ARBA00004651"/>
    </source>
</evidence>
<evidence type="ECO:0000313" key="13">
    <source>
        <dbReference type="EMBL" id="KZD06197.1"/>
    </source>
</evidence>
<keyword evidence="5 10" id="KW-1133">Transmembrane helix</keyword>
<dbReference type="CDD" id="cd06225">
    <property type="entry name" value="HAMP"/>
    <property type="match status" value="1"/>
</dbReference>
<proteinExistence type="inferred from homology"/>
<feature type="domain" description="HAMP" evidence="12">
    <location>
        <begin position="370"/>
        <end position="422"/>
    </location>
</feature>
<keyword evidence="7 9" id="KW-0807">Transducer</keyword>
<dbReference type="PANTHER" id="PTHR32089:SF112">
    <property type="entry name" value="LYSOZYME-LIKE PROTEIN-RELATED"/>
    <property type="match status" value="1"/>
</dbReference>
<dbReference type="SMART" id="SM00283">
    <property type="entry name" value="MA"/>
    <property type="match status" value="1"/>
</dbReference>
<dbReference type="AlphaFoldDB" id="A0A154VY93"/>
<dbReference type="Pfam" id="PF00672">
    <property type="entry name" value="HAMP"/>
    <property type="match status" value="2"/>
</dbReference>
<dbReference type="EMBL" id="LPXN01000125">
    <property type="protein sequence ID" value="KZD06197.1"/>
    <property type="molecule type" value="Genomic_DNA"/>
</dbReference>
<dbReference type="SMART" id="SM00304">
    <property type="entry name" value="HAMP"/>
    <property type="match status" value="3"/>
</dbReference>
<dbReference type="GO" id="GO:0007165">
    <property type="term" value="P:signal transduction"/>
    <property type="evidence" value="ECO:0007669"/>
    <property type="project" value="UniProtKB-KW"/>
</dbReference>
<comment type="subcellular location">
    <subcellularLocation>
        <location evidence="1">Cell membrane</location>
        <topology evidence="1">Multi-pass membrane protein</topology>
    </subcellularLocation>
</comment>
<comment type="similarity">
    <text evidence="8">Belongs to the methyl-accepting chemotaxis (MCP) protein family.</text>
</comment>
<keyword evidence="4 10" id="KW-0812">Transmembrane</keyword>
<evidence type="ECO:0000256" key="2">
    <source>
        <dbReference type="ARBA" id="ARBA00022475"/>
    </source>
</evidence>
<evidence type="ECO:0000313" key="14">
    <source>
        <dbReference type="Proteomes" id="UP000076400"/>
    </source>
</evidence>
<dbReference type="CDD" id="cd12912">
    <property type="entry name" value="PDC2_MCP_like"/>
    <property type="match status" value="1"/>
</dbReference>
<dbReference type="CDD" id="cd12914">
    <property type="entry name" value="PDC1_DGC_like"/>
    <property type="match status" value="1"/>
</dbReference>
<keyword evidence="2" id="KW-1003">Cell membrane</keyword>
<dbReference type="PROSITE" id="PS50885">
    <property type="entry name" value="HAMP"/>
    <property type="match status" value="2"/>
</dbReference>
<dbReference type="GO" id="GO:0005886">
    <property type="term" value="C:plasma membrane"/>
    <property type="evidence" value="ECO:0007669"/>
    <property type="project" value="UniProtKB-SubCell"/>
</dbReference>
<feature type="domain" description="HAMP" evidence="12">
    <location>
        <begin position="311"/>
        <end position="363"/>
    </location>
</feature>
<dbReference type="Proteomes" id="UP000076400">
    <property type="component" value="Unassembled WGS sequence"/>
</dbReference>
<evidence type="ECO:0000256" key="7">
    <source>
        <dbReference type="ARBA" id="ARBA00023224"/>
    </source>
</evidence>
<evidence type="ECO:0000256" key="6">
    <source>
        <dbReference type="ARBA" id="ARBA00023136"/>
    </source>
</evidence>
<name>A0A154VY93_9PROT</name>
<protein>
    <recommendedName>
        <fullName evidence="15">Chemotaxis protein</fullName>
    </recommendedName>
</protein>
<evidence type="ECO:0000256" key="5">
    <source>
        <dbReference type="ARBA" id="ARBA00022989"/>
    </source>
</evidence>
<dbReference type="InterPro" id="IPR003660">
    <property type="entry name" value="HAMP_dom"/>
</dbReference>
<dbReference type="Gene3D" id="3.30.450.20">
    <property type="entry name" value="PAS domain"/>
    <property type="match status" value="1"/>
</dbReference>
<evidence type="ECO:0000256" key="4">
    <source>
        <dbReference type="ARBA" id="ARBA00022692"/>
    </source>
</evidence>
<comment type="caution">
    <text evidence="13">The sequence shown here is derived from an EMBL/GenBank/DDBJ whole genome shotgun (WGS) entry which is preliminary data.</text>
</comment>
<feature type="domain" description="Methyl-accepting transducer" evidence="11">
    <location>
        <begin position="427"/>
        <end position="663"/>
    </location>
</feature>
<dbReference type="InterPro" id="IPR033479">
    <property type="entry name" value="dCache_1"/>
</dbReference>
<feature type="transmembrane region" description="Helical" evidence="10">
    <location>
        <begin position="290"/>
        <end position="310"/>
    </location>
</feature>
<evidence type="ECO:0000256" key="9">
    <source>
        <dbReference type="PROSITE-ProRule" id="PRU00284"/>
    </source>
</evidence>
<organism evidence="13 14">
    <name type="scientific">Oceanibaculum pacificum</name>
    <dbReference type="NCBI Taxonomy" id="580166"/>
    <lineage>
        <taxon>Bacteria</taxon>
        <taxon>Pseudomonadati</taxon>
        <taxon>Pseudomonadota</taxon>
        <taxon>Alphaproteobacteria</taxon>
        <taxon>Rhodospirillales</taxon>
        <taxon>Oceanibaculaceae</taxon>
        <taxon>Oceanibaculum</taxon>
    </lineage>
</organism>
<evidence type="ECO:0000256" key="8">
    <source>
        <dbReference type="ARBA" id="ARBA00029447"/>
    </source>
</evidence>
<evidence type="ECO:0000256" key="10">
    <source>
        <dbReference type="SAM" id="Phobius"/>
    </source>
</evidence>
<evidence type="ECO:0000259" key="11">
    <source>
        <dbReference type="PROSITE" id="PS50111"/>
    </source>
</evidence>
<dbReference type="Gene3D" id="1.10.287.950">
    <property type="entry name" value="Methyl-accepting chemotaxis protein"/>
    <property type="match status" value="1"/>
</dbReference>
<accession>A0A154VY93</accession>
<dbReference type="STRING" id="580166.AUP43_11165"/>
<dbReference type="SUPFAM" id="SSF158472">
    <property type="entry name" value="HAMP domain-like"/>
    <property type="match status" value="1"/>
</dbReference>
<dbReference type="SUPFAM" id="SSF58104">
    <property type="entry name" value="Methyl-accepting chemotaxis protein (MCP) signaling domain"/>
    <property type="match status" value="1"/>
</dbReference>
<dbReference type="RefSeq" id="WP_067557712.1">
    <property type="nucleotide sequence ID" value="NZ_LPXN01000125.1"/>
</dbReference>
<dbReference type="GO" id="GO:0006935">
    <property type="term" value="P:chemotaxis"/>
    <property type="evidence" value="ECO:0007669"/>
    <property type="project" value="UniProtKB-KW"/>
</dbReference>